<name>A0AA51REA5_9BACT</name>
<reference evidence="1 2" key="1">
    <citation type="submission" date="2023-08" db="EMBL/GenBank/DDBJ databases">
        <title>Comparative genomics and taxonomic characterization of three novel marine species of genus Marivirga.</title>
        <authorList>
            <person name="Muhammad N."/>
            <person name="Kim S.-G."/>
        </authorList>
    </citation>
    <scope>NUCLEOTIDE SEQUENCE [LARGE SCALE GENOMIC DNA]</scope>
    <source>
        <strain evidence="1 2">BDSF4-3</strain>
    </source>
</reference>
<evidence type="ECO:0000313" key="1">
    <source>
        <dbReference type="EMBL" id="WMN11310.1"/>
    </source>
</evidence>
<gene>
    <name evidence="1" type="ORF">QYS49_37920</name>
</gene>
<dbReference type="AlphaFoldDB" id="A0AA51REA5"/>
<proteinExistence type="predicted"/>
<sequence length="311" mass="35634">MRKFVFILFAVLLISGLIGYFYFDKKFTPPQNQLNVSDHQDTIPIKWVSSQDSKYAALLLPVKLDGITDTFYLQFDLGAHSTLFHEEALQSIIQKHPFLNSRIENENDPFKFKLGEIPVFIPKVKRINYGKPINWTPSATNIIGTLGSDILEHKVVVFDFKQHIIRFCNSFPKDIAEETIQDFEFKKRKVMLNGKINDDDTQFYYDSGSSAFELITDKKQWENLSLEGAVEQTYQANSWGKPLEVHNISSNAIIKFGKEEISLNKVTYIEGTSVVQNLLMYFSGMGGMIGNKLFIDKTLVLDARNQKFAVF</sequence>
<dbReference type="KEGG" id="msaa:QYS49_37920"/>
<evidence type="ECO:0000313" key="2">
    <source>
        <dbReference type="Proteomes" id="UP001230496"/>
    </source>
</evidence>
<dbReference type="RefSeq" id="WP_308348340.1">
    <property type="nucleotide sequence ID" value="NZ_CP129971.1"/>
</dbReference>
<protein>
    <submittedName>
        <fullName evidence="1">Uncharacterized protein</fullName>
    </submittedName>
</protein>
<organism evidence="1 2">
    <name type="scientific">Marivirga salinarum</name>
    <dbReference type="NCBI Taxonomy" id="3059078"/>
    <lineage>
        <taxon>Bacteria</taxon>
        <taxon>Pseudomonadati</taxon>
        <taxon>Bacteroidota</taxon>
        <taxon>Cytophagia</taxon>
        <taxon>Cytophagales</taxon>
        <taxon>Marivirgaceae</taxon>
        <taxon>Marivirga</taxon>
    </lineage>
</organism>
<keyword evidence="2" id="KW-1185">Reference proteome</keyword>
<dbReference type="EMBL" id="CP129971">
    <property type="protein sequence ID" value="WMN11310.1"/>
    <property type="molecule type" value="Genomic_DNA"/>
</dbReference>
<dbReference type="Proteomes" id="UP001230496">
    <property type="component" value="Chromosome"/>
</dbReference>
<accession>A0AA51REA5</accession>